<dbReference type="Pfam" id="PF00583">
    <property type="entry name" value="Acetyltransf_1"/>
    <property type="match status" value="1"/>
</dbReference>
<keyword evidence="2" id="KW-0012">Acyltransferase</keyword>
<feature type="domain" description="N-acetyltransferase" evidence="3">
    <location>
        <begin position="38"/>
        <end position="179"/>
    </location>
</feature>
<sequence length="188" mass="21464">MAPSFRAASTRKRPWRLATNWKSSLRWAEGRSSMEAKLQSRRATPFDAEVLTELNLELLRDDASGGATTPAKIKARMLDWLSSGEYAAVLFEHEGEVVAYALYREQNASIYLRQFFVAKNRRRLGLGRRALAVLFEEYWPDGKRLSVDVLTSNERALAFWRSVGFLDYCTTLIMAPKQRPTLSPRTSL</sequence>
<keyword evidence="5" id="KW-1185">Reference proteome</keyword>
<gene>
    <name evidence="4" type="ORF">FNU76_09340</name>
</gene>
<reference evidence="5" key="1">
    <citation type="submission" date="2019-07" db="EMBL/GenBank/DDBJ databases">
        <title>Chitinimonas sp. nov., isolated from Ny-Alesund, arctica soil.</title>
        <authorList>
            <person name="Xu Q."/>
            <person name="Peng F."/>
        </authorList>
    </citation>
    <scope>NUCLEOTIDE SEQUENCE [LARGE SCALE GENOMIC DNA]</scope>
    <source>
        <strain evidence="5">R3-44</strain>
    </source>
</reference>
<evidence type="ECO:0000259" key="3">
    <source>
        <dbReference type="PROSITE" id="PS51186"/>
    </source>
</evidence>
<dbReference type="PROSITE" id="PS51186">
    <property type="entry name" value="GNAT"/>
    <property type="match status" value="1"/>
</dbReference>
<dbReference type="PANTHER" id="PTHR43877">
    <property type="entry name" value="AMINOALKYLPHOSPHONATE N-ACETYLTRANSFERASE-RELATED-RELATED"/>
    <property type="match status" value="1"/>
</dbReference>
<evidence type="ECO:0000313" key="4">
    <source>
        <dbReference type="EMBL" id="QDQ26558.1"/>
    </source>
</evidence>
<dbReference type="Proteomes" id="UP000317550">
    <property type="component" value="Chromosome"/>
</dbReference>
<dbReference type="InterPro" id="IPR050832">
    <property type="entry name" value="Bact_Acetyltransf"/>
</dbReference>
<evidence type="ECO:0000256" key="2">
    <source>
        <dbReference type="ARBA" id="ARBA00023315"/>
    </source>
</evidence>
<dbReference type="PANTHER" id="PTHR43877:SF1">
    <property type="entry name" value="ACETYLTRANSFERASE"/>
    <property type="match status" value="1"/>
</dbReference>
<name>A0A516SEV2_9NEIS</name>
<dbReference type="InterPro" id="IPR000182">
    <property type="entry name" value="GNAT_dom"/>
</dbReference>
<evidence type="ECO:0000313" key="5">
    <source>
        <dbReference type="Proteomes" id="UP000317550"/>
    </source>
</evidence>
<dbReference type="EMBL" id="CP041730">
    <property type="protein sequence ID" value="QDQ26558.1"/>
    <property type="molecule type" value="Genomic_DNA"/>
</dbReference>
<keyword evidence="1 4" id="KW-0808">Transferase</keyword>
<proteinExistence type="predicted"/>
<evidence type="ECO:0000256" key="1">
    <source>
        <dbReference type="ARBA" id="ARBA00022679"/>
    </source>
</evidence>
<dbReference type="AlphaFoldDB" id="A0A516SEV2"/>
<accession>A0A516SEV2</accession>
<dbReference type="GO" id="GO:0016747">
    <property type="term" value="F:acyltransferase activity, transferring groups other than amino-acyl groups"/>
    <property type="evidence" value="ECO:0007669"/>
    <property type="project" value="InterPro"/>
</dbReference>
<protein>
    <submittedName>
        <fullName evidence="4">GNAT family N-acetyltransferase</fullName>
    </submittedName>
</protein>
<organism evidence="4 5">
    <name type="scientific">Chitinimonas arctica</name>
    <dbReference type="NCBI Taxonomy" id="2594795"/>
    <lineage>
        <taxon>Bacteria</taxon>
        <taxon>Pseudomonadati</taxon>
        <taxon>Pseudomonadota</taxon>
        <taxon>Betaproteobacteria</taxon>
        <taxon>Neisseriales</taxon>
        <taxon>Chitinibacteraceae</taxon>
        <taxon>Chitinimonas</taxon>
    </lineage>
</organism>
<dbReference type="OrthoDB" id="510731at2"/>
<dbReference type="InterPro" id="IPR016181">
    <property type="entry name" value="Acyl_CoA_acyltransferase"/>
</dbReference>
<dbReference type="SUPFAM" id="SSF55729">
    <property type="entry name" value="Acyl-CoA N-acyltransferases (Nat)"/>
    <property type="match status" value="1"/>
</dbReference>
<dbReference type="KEGG" id="cari:FNU76_09340"/>
<dbReference type="Gene3D" id="3.40.630.30">
    <property type="match status" value="1"/>
</dbReference>